<evidence type="ECO:0000313" key="6">
    <source>
        <dbReference type="Proteomes" id="UP001165083"/>
    </source>
</evidence>
<dbReference type="EMBL" id="BSXW01000746">
    <property type="protein sequence ID" value="GMF28920.1"/>
    <property type="molecule type" value="Genomic_DNA"/>
</dbReference>
<dbReference type="PANTHER" id="PTHR15052:SF2">
    <property type="entry name" value="GENERAL TRANSCRIPTION FACTOR 3C POLYPEPTIDE 2"/>
    <property type="match status" value="1"/>
</dbReference>
<dbReference type="InterPro" id="IPR052416">
    <property type="entry name" value="GTF3C_component"/>
</dbReference>
<dbReference type="InterPro" id="IPR015943">
    <property type="entry name" value="WD40/YVTN_repeat-like_dom_sf"/>
</dbReference>
<name>A0A9W6U9L7_9STRA</name>
<feature type="region of interest" description="Disordered" evidence="4">
    <location>
        <begin position="144"/>
        <end position="174"/>
    </location>
</feature>
<evidence type="ECO:0000256" key="2">
    <source>
        <dbReference type="ARBA" id="ARBA00023163"/>
    </source>
</evidence>
<evidence type="ECO:0000256" key="1">
    <source>
        <dbReference type="ARBA" id="ARBA00004123"/>
    </source>
</evidence>
<proteinExistence type="predicted"/>
<dbReference type="Gene3D" id="2.130.10.10">
    <property type="entry name" value="YVTN repeat-like/Quinoprotein amine dehydrogenase"/>
    <property type="match status" value="1"/>
</dbReference>
<comment type="caution">
    <text evidence="5">The sequence shown here is derived from an EMBL/GenBank/DDBJ whole genome shotgun (WGS) entry which is preliminary data.</text>
</comment>
<protein>
    <submittedName>
        <fullName evidence="5">Unnamed protein product</fullName>
    </submittedName>
</protein>
<evidence type="ECO:0000256" key="4">
    <source>
        <dbReference type="SAM" id="MobiDB-lite"/>
    </source>
</evidence>
<accession>A0A9W6U9L7</accession>
<sequence length="435" mass="46834">MELAAWRDAVPYGAYLQPIHLQVAGPDAAHATSSAVQESPSKSTHSAPHSSQKPVEGSADGTPEIPQPPEPPADTGEAQNAAQSIDETKDVTVIPPFASECLNNGEQMALNVGGPVWAMDWLPSKPAANAAAVAAALVKTKQKKGRRTSAAAKKAAKKTAKGKENNQVETLEGGEITAASNGSAEAEEGGQQNWRFLALATHPPCQVEDGKLVKATPPDHYYDVPESERNLIQIWAVPVNRPSTTGTGQNRKGKVAKRKLVKPRLVYAIDHDSGVAWDLQWCPLVKKFPKADRRENILGVLAACFGDGSMRVFEIPAIADTRLQMSISKEAVVEKSIPVVIAKLPRILQLSVQWSPHNWNMLLTGGSDGKIAVNGGTVASKLNADMNLAGSVSLWNIKSAITERDSLGNLHTTPEPIEPQRRYQDGKFFFFFLRS</sequence>
<dbReference type="InterPro" id="IPR036322">
    <property type="entry name" value="WD40_repeat_dom_sf"/>
</dbReference>
<keyword evidence="6" id="KW-1185">Reference proteome</keyword>
<dbReference type="SUPFAM" id="SSF50978">
    <property type="entry name" value="WD40 repeat-like"/>
    <property type="match status" value="1"/>
</dbReference>
<dbReference type="PANTHER" id="PTHR15052">
    <property type="entry name" value="RNA POLYMERASE III TRANSCRIPTION INITIATION FACTOR COMPLEX SUBUNIT"/>
    <property type="match status" value="1"/>
</dbReference>
<evidence type="ECO:0000313" key="5">
    <source>
        <dbReference type="EMBL" id="GMF28920.1"/>
    </source>
</evidence>
<gene>
    <name evidence="5" type="ORF">Plil01_001222300</name>
</gene>
<reference evidence="5" key="1">
    <citation type="submission" date="2023-04" db="EMBL/GenBank/DDBJ databases">
        <title>Phytophthora lilii NBRC 32176.</title>
        <authorList>
            <person name="Ichikawa N."/>
            <person name="Sato H."/>
            <person name="Tonouchi N."/>
        </authorList>
    </citation>
    <scope>NUCLEOTIDE SEQUENCE</scope>
    <source>
        <strain evidence="5">NBRC 32176</strain>
    </source>
</reference>
<dbReference type="GO" id="GO:0005634">
    <property type="term" value="C:nucleus"/>
    <property type="evidence" value="ECO:0007669"/>
    <property type="project" value="UniProtKB-SubCell"/>
</dbReference>
<feature type="region of interest" description="Disordered" evidence="4">
    <location>
        <begin position="25"/>
        <end position="84"/>
    </location>
</feature>
<dbReference type="GO" id="GO:0006383">
    <property type="term" value="P:transcription by RNA polymerase III"/>
    <property type="evidence" value="ECO:0007669"/>
    <property type="project" value="TreeGrafter"/>
</dbReference>
<keyword evidence="2" id="KW-0804">Transcription</keyword>
<organism evidence="5 6">
    <name type="scientific">Phytophthora lilii</name>
    <dbReference type="NCBI Taxonomy" id="2077276"/>
    <lineage>
        <taxon>Eukaryota</taxon>
        <taxon>Sar</taxon>
        <taxon>Stramenopiles</taxon>
        <taxon>Oomycota</taxon>
        <taxon>Peronosporomycetes</taxon>
        <taxon>Peronosporales</taxon>
        <taxon>Peronosporaceae</taxon>
        <taxon>Phytophthora</taxon>
    </lineage>
</organism>
<evidence type="ECO:0000256" key="3">
    <source>
        <dbReference type="ARBA" id="ARBA00023242"/>
    </source>
</evidence>
<dbReference type="GO" id="GO:0000127">
    <property type="term" value="C:transcription factor TFIIIC complex"/>
    <property type="evidence" value="ECO:0007669"/>
    <property type="project" value="TreeGrafter"/>
</dbReference>
<comment type="subcellular location">
    <subcellularLocation>
        <location evidence="1">Nucleus</location>
    </subcellularLocation>
</comment>
<keyword evidence="3" id="KW-0539">Nucleus</keyword>
<dbReference type="OrthoDB" id="4703at2759"/>
<feature type="compositionally biased region" description="Polar residues" evidence="4">
    <location>
        <begin position="31"/>
        <end position="53"/>
    </location>
</feature>
<dbReference type="AlphaFoldDB" id="A0A9W6U9L7"/>
<dbReference type="Proteomes" id="UP001165083">
    <property type="component" value="Unassembled WGS sequence"/>
</dbReference>